<proteinExistence type="predicted"/>
<gene>
    <name evidence="1" type="ORF">GJ744_000730</name>
</gene>
<name>A0A8H7E2A6_9EURO</name>
<accession>A0A8H7E2A6</accession>
<dbReference type="EMBL" id="JAACFV010000108">
    <property type="protein sequence ID" value="KAF7505483.1"/>
    <property type="molecule type" value="Genomic_DNA"/>
</dbReference>
<reference evidence="1" key="1">
    <citation type="submission" date="2020-02" db="EMBL/GenBank/DDBJ databases">
        <authorList>
            <person name="Palmer J.M."/>
        </authorList>
    </citation>
    <scope>NUCLEOTIDE SEQUENCE</scope>
    <source>
        <strain evidence="1">EPUS1.4</strain>
        <tissue evidence="1">Thallus</tissue>
    </source>
</reference>
<sequence>MSSSNPQLPMITTTFPSGITVTTTRSAPFPTSAEMEALQYQLGALRILKTASSEDERSEAYYRRLVYADYDKCVEALSSTTDSIDHTVNEVSTYLQCVDFVQDAYFVLLQDVVSQTDQQDCLEGMEHVTNLLADDLDHLFRKEIWTEMHERYRELWSVEDAIELLRGTLYSSGEDGILA</sequence>
<organism evidence="1 2">
    <name type="scientific">Endocarpon pusillum</name>
    <dbReference type="NCBI Taxonomy" id="364733"/>
    <lineage>
        <taxon>Eukaryota</taxon>
        <taxon>Fungi</taxon>
        <taxon>Dikarya</taxon>
        <taxon>Ascomycota</taxon>
        <taxon>Pezizomycotina</taxon>
        <taxon>Eurotiomycetes</taxon>
        <taxon>Chaetothyriomycetidae</taxon>
        <taxon>Verrucariales</taxon>
        <taxon>Verrucariaceae</taxon>
        <taxon>Endocarpon</taxon>
    </lineage>
</organism>
<comment type="caution">
    <text evidence="1">The sequence shown here is derived from an EMBL/GenBank/DDBJ whole genome shotgun (WGS) entry which is preliminary data.</text>
</comment>
<dbReference type="AlphaFoldDB" id="A0A8H7E2A6"/>
<keyword evidence="2" id="KW-1185">Reference proteome</keyword>
<dbReference type="OrthoDB" id="10388636at2759"/>
<dbReference type="Proteomes" id="UP000606974">
    <property type="component" value="Unassembled WGS sequence"/>
</dbReference>
<protein>
    <submittedName>
        <fullName evidence="1">Uncharacterized protein</fullName>
    </submittedName>
</protein>
<evidence type="ECO:0000313" key="2">
    <source>
        <dbReference type="Proteomes" id="UP000606974"/>
    </source>
</evidence>
<evidence type="ECO:0000313" key="1">
    <source>
        <dbReference type="EMBL" id="KAF7505483.1"/>
    </source>
</evidence>